<protein>
    <submittedName>
        <fullName evidence="4">Potassium channel family protein</fullName>
    </submittedName>
</protein>
<organism evidence="4 5">
    <name type="scientific">Alkalimarinus alittae</name>
    <dbReference type="NCBI Taxonomy" id="2961619"/>
    <lineage>
        <taxon>Bacteria</taxon>
        <taxon>Pseudomonadati</taxon>
        <taxon>Pseudomonadota</taxon>
        <taxon>Gammaproteobacteria</taxon>
        <taxon>Alteromonadales</taxon>
        <taxon>Alteromonadaceae</taxon>
        <taxon>Alkalimarinus</taxon>
    </lineage>
</organism>
<evidence type="ECO:0000259" key="3">
    <source>
        <dbReference type="Pfam" id="PF07885"/>
    </source>
</evidence>
<dbReference type="RefSeq" id="WP_265049099.1">
    <property type="nucleotide sequence ID" value="NZ_CP100390.1"/>
</dbReference>
<dbReference type="SUPFAM" id="SSF81324">
    <property type="entry name" value="Voltage-gated potassium channels"/>
    <property type="match status" value="1"/>
</dbReference>
<feature type="transmembrane region" description="Helical" evidence="2">
    <location>
        <begin position="35"/>
        <end position="60"/>
    </location>
</feature>
<feature type="domain" description="Potassium channel" evidence="3">
    <location>
        <begin position="120"/>
        <end position="171"/>
    </location>
</feature>
<feature type="compositionally biased region" description="Polar residues" evidence="1">
    <location>
        <begin position="374"/>
        <end position="388"/>
    </location>
</feature>
<keyword evidence="4" id="KW-0813">Transport</keyword>
<keyword evidence="2" id="KW-0472">Membrane</keyword>
<keyword evidence="4" id="KW-0406">Ion transport</keyword>
<reference evidence="4" key="1">
    <citation type="submission" date="2022-06" db="EMBL/GenBank/DDBJ databases">
        <title>Alkalimarinus sp. nov., isolated from gut of a Alitta virens.</title>
        <authorList>
            <person name="Yang A.I."/>
            <person name="Shin N.-R."/>
        </authorList>
    </citation>
    <scope>NUCLEOTIDE SEQUENCE</scope>
    <source>
        <strain evidence="4">A2M4</strain>
    </source>
</reference>
<dbReference type="GO" id="GO:0034220">
    <property type="term" value="P:monoatomic ion transmembrane transport"/>
    <property type="evidence" value="ECO:0007669"/>
    <property type="project" value="UniProtKB-KW"/>
</dbReference>
<dbReference type="InterPro" id="IPR013099">
    <property type="entry name" value="K_chnl_dom"/>
</dbReference>
<feature type="transmembrane region" description="Helical" evidence="2">
    <location>
        <begin position="72"/>
        <end position="92"/>
    </location>
</feature>
<keyword evidence="2" id="KW-1133">Transmembrane helix</keyword>
<keyword evidence="4" id="KW-0407">Ion channel</keyword>
<keyword evidence="5" id="KW-1185">Reference proteome</keyword>
<evidence type="ECO:0000256" key="1">
    <source>
        <dbReference type="SAM" id="MobiDB-lite"/>
    </source>
</evidence>
<accession>A0ABY6N6L1</accession>
<dbReference type="EMBL" id="CP100390">
    <property type="protein sequence ID" value="UZE97624.1"/>
    <property type="molecule type" value="Genomic_DNA"/>
</dbReference>
<evidence type="ECO:0000313" key="4">
    <source>
        <dbReference type="EMBL" id="UZE97624.1"/>
    </source>
</evidence>
<dbReference type="Gene3D" id="1.10.287.70">
    <property type="match status" value="1"/>
</dbReference>
<gene>
    <name evidence="4" type="ORF">NKI27_07785</name>
</gene>
<feature type="transmembrane region" description="Helical" evidence="2">
    <location>
        <begin position="9"/>
        <end position="29"/>
    </location>
</feature>
<dbReference type="Proteomes" id="UP001163739">
    <property type="component" value="Chromosome"/>
</dbReference>
<feature type="transmembrane region" description="Helical" evidence="2">
    <location>
        <begin position="121"/>
        <end position="141"/>
    </location>
</feature>
<evidence type="ECO:0000313" key="5">
    <source>
        <dbReference type="Proteomes" id="UP001163739"/>
    </source>
</evidence>
<feature type="region of interest" description="Disordered" evidence="1">
    <location>
        <begin position="368"/>
        <end position="388"/>
    </location>
</feature>
<name>A0ABY6N6L1_9ALTE</name>
<keyword evidence="2" id="KW-0812">Transmembrane</keyword>
<evidence type="ECO:0000256" key="2">
    <source>
        <dbReference type="SAM" id="Phobius"/>
    </source>
</evidence>
<dbReference type="Pfam" id="PF07885">
    <property type="entry name" value="Ion_trans_2"/>
    <property type="match status" value="1"/>
</dbReference>
<feature type="transmembrane region" description="Helical" evidence="2">
    <location>
        <begin position="148"/>
        <end position="174"/>
    </location>
</feature>
<proteinExistence type="predicted"/>
<sequence>MNLVKGKPFVWTGVFVIVTITLGLLPSLSQVFFTGVWITALIICTILVFLLPVSSLAYHIHNFYGKSLRDLLILYVEAVIIFGCAYFLIGYLGQTDIHFHGVDNVTPELLNKNPELLFTRLIEYIHFSLVTVSTVGFGNIYPKSVGSLVVTAGQIMLGLYTVVIGVSSALSIVVNKKIAAEEEAKKIPLRLAAYEDISVYVNRMMRLFMNFYKHSVPSDAPIDMKDFFSVDCMETIYGMIDLNGRPDVIPDQDWWSYIPEEAKNIIELGEKVLVRHAGHIDPEIYSLVHSIAESPELLTMKIIPRLKNLPIRENHPPILAANAATPSHEFLTNILKLHSWCCELKQSQPESNSQMRGLFEYNPNFERRTPPASMYSNNNEPSKQLSPV</sequence>